<comment type="caution">
    <text evidence="4">The sequence shown here is derived from an EMBL/GenBank/DDBJ whole genome shotgun (WGS) entry which is preliminary data.</text>
</comment>
<keyword evidence="4" id="KW-0326">Glycosidase</keyword>
<evidence type="ECO:0000259" key="3">
    <source>
        <dbReference type="Pfam" id="PF01915"/>
    </source>
</evidence>
<dbReference type="GO" id="GO:0005975">
    <property type="term" value="P:carbohydrate metabolic process"/>
    <property type="evidence" value="ECO:0007669"/>
    <property type="project" value="InterPro"/>
</dbReference>
<dbReference type="GO" id="GO:0008422">
    <property type="term" value="F:beta-glucosidase activity"/>
    <property type="evidence" value="ECO:0007669"/>
    <property type="project" value="UniProtKB-EC"/>
</dbReference>
<dbReference type="EC" id="3.2.1.21" evidence="4"/>
<protein>
    <submittedName>
        <fullName evidence="4">Thermostable beta-glucosidase B</fullName>
        <ecNumber evidence="4">3.2.1.21</ecNumber>
    </submittedName>
</protein>
<dbReference type="Gene3D" id="3.40.50.1700">
    <property type="entry name" value="Glycoside hydrolase family 3 C-terminal domain"/>
    <property type="match status" value="1"/>
</dbReference>
<proteinExistence type="inferred from homology"/>
<dbReference type="InterPro" id="IPR002772">
    <property type="entry name" value="Glyco_hydro_3_C"/>
</dbReference>
<feature type="domain" description="Glycoside hydrolase family 3 C-terminal" evidence="3">
    <location>
        <begin position="1"/>
        <end position="142"/>
    </location>
</feature>
<accession>A0A645H283</accession>
<dbReference type="Pfam" id="PF01915">
    <property type="entry name" value="Glyco_hydro_3_C"/>
    <property type="match status" value="1"/>
</dbReference>
<evidence type="ECO:0000256" key="1">
    <source>
        <dbReference type="ARBA" id="ARBA00005336"/>
    </source>
</evidence>
<dbReference type="AlphaFoldDB" id="A0A645H283"/>
<comment type="similarity">
    <text evidence="1">Belongs to the glycosyl hydrolase 3 family.</text>
</comment>
<organism evidence="4">
    <name type="scientific">bioreactor metagenome</name>
    <dbReference type="NCBI Taxonomy" id="1076179"/>
    <lineage>
        <taxon>unclassified sequences</taxon>
        <taxon>metagenomes</taxon>
        <taxon>ecological metagenomes</taxon>
    </lineage>
</organism>
<evidence type="ECO:0000313" key="4">
    <source>
        <dbReference type="EMBL" id="MPN30454.1"/>
    </source>
</evidence>
<name>A0A645H283_9ZZZZ</name>
<evidence type="ECO:0000256" key="2">
    <source>
        <dbReference type="ARBA" id="ARBA00022801"/>
    </source>
</evidence>
<dbReference type="InterPro" id="IPR050288">
    <property type="entry name" value="Cellulose_deg_GH3"/>
</dbReference>
<reference evidence="4" key="1">
    <citation type="submission" date="2019-08" db="EMBL/GenBank/DDBJ databases">
        <authorList>
            <person name="Kucharzyk K."/>
            <person name="Murdoch R.W."/>
            <person name="Higgins S."/>
            <person name="Loffler F."/>
        </authorList>
    </citation>
    <scope>NUCLEOTIDE SEQUENCE</scope>
</reference>
<dbReference type="PANTHER" id="PTHR42715">
    <property type="entry name" value="BETA-GLUCOSIDASE"/>
    <property type="match status" value="1"/>
</dbReference>
<dbReference type="EMBL" id="VSSQ01081568">
    <property type="protein sequence ID" value="MPN30454.1"/>
    <property type="molecule type" value="Genomic_DNA"/>
</dbReference>
<dbReference type="InterPro" id="IPR036881">
    <property type="entry name" value="Glyco_hydro_3_C_sf"/>
</dbReference>
<keyword evidence="2 4" id="KW-0378">Hydrolase</keyword>
<dbReference type="InterPro" id="IPR013783">
    <property type="entry name" value="Ig-like_fold"/>
</dbReference>
<dbReference type="PANTHER" id="PTHR42715:SF10">
    <property type="entry name" value="BETA-GLUCOSIDASE"/>
    <property type="match status" value="1"/>
</dbReference>
<dbReference type="Gene3D" id="2.60.40.10">
    <property type="entry name" value="Immunoglobulins"/>
    <property type="match status" value="1"/>
</dbReference>
<dbReference type="SUPFAM" id="SSF52279">
    <property type="entry name" value="Beta-D-glucan exohydrolase, C-terminal domain"/>
    <property type="match status" value="1"/>
</dbReference>
<sequence length="198" mass="21847">MFAGLPDRYESEGFDRRHLQLPANQIRLIEAVAEVQKNVVVVLSNGAPIEMPWLQNVKAVLEGYLGGQALGGAIADLLFGLANPSGKLAETFPKKLAHNPSYTNYPGDGETVEYREGIFVGYRHYDTKDVEPLFPFGFGLSYTTFEYSDITVDKTNITDEEAVKVSVKVKNTGSLPGKEIVQLYVKDVESTVSRPEKS</sequence>
<gene>
    <name evidence="4" type="primary">bglB_17</name>
    <name evidence="4" type="ORF">SDC9_177925</name>
</gene>